<evidence type="ECO:0000313" key="4">
    <source>
        <dbReference type="Proteomes" id="UP000069205"/>
    </source>
</evidence>
<evidence type="ECO:0000313" key="3">
    <source>
        <dbReference type="EMBL" id="ALA57243.1"/>
    </source>
</evidence>
<dbReference type="KEGG" id="nmv:NITMOv2_0808"/>
<dbReference type="PATRIC" id="fig|42253.5.peg.793"/>
<organism evidence="3 4">
    <name type="scientific">Nitrospira moscoviensis</name>
    <dbReference type="NCBI Taxonomy" id="42253"/>
    <lineage>
        <taxon>Bacteria</taxon>
        <taxon>Pseudomonadati</taxon>
        <taxon>Nitrospirota</taxon>
        <taxon>Nitrospiria</taxon>
        <taxon>Nitrospirales</taxon>
        <taxon>Nitrospiraceae</taxon>
        <taxon>Nitrospira</taxon>
    </lineage>
</organism>
<dbReference type="AlphaFoldDB" id="A0A0K2G8F7"/>
<dbReference type="Proteomes" id="UP000069205">
    <property type="component" value="Chromosome"/>
</dbReference>
<gene>
    <name evidence="3" type="ORF">NITMOv2_0808</name>
</gene>
<dbReference type="EMBL" id="CP011801">
    <property type="protein sequence ID" value="ALA57243.1"/>
    <property type="molecule type" value="Genomic_DNA"/>
</dbReference>
<keyword evidence="1" id="KW-1133">Transmembrane helix</keyword>
<accession>A0A0K2G8F7</accession>
<keyword evidence="1" id="KW-0472">Membrane</keyword>
<reference evidence="3 4" key="1">
    <citation type="journal article" date="2015" name="Proc. Natl. Acad. Sci. U.S.A.">
        <title>Expanded metabolic versatility of ubiquitous nitrite-oxidizing bacteria from the genus Nitrospira.</title>
        <authorList>
            <person name="Koch H."/>
            <person name="Lucker S."/>
            <person name="Albertsen M."/>
            <person name="Kitzinger K."/>
            <person name="Herbold C."/>
            <person name="Spieck E."/>
            <person name="Nielsen P.H."/>
            <person name="Wagner M."/>
            <person name="Daims H."/>
        </authorList>
    </citation>
    <scope>NUCLEOTIDE SEQUENCE [LARGE SCALE GENOMIC DNA]</scope>
    <source>
        <strain evidence="3 4">NSP M-1</strain>
    </source>
</reference>
<dbReference type="RefSeq" id="WP_053378613.1">
    <property type="nucleotide sequence ID" value="NZ_CP011801.1"/>
</dbReference>
<name>A0A0K2G8F7_NITMO</name>
<dbReference type="STRING" id="42253.NITMOv2_0808"/>
<evidence type="ECO:0000256" key="1">
    <source>
        <dbReference type="SAM" id="Phobius"/>
    </source>
</evidence>
<keyword evidence="4" id="KW-1185">Reference proteome</keyword>
<dbReference type="InterPro" id="IPR005530">
    <property type="entry name" value="SPW"/>
</dbReference>
<protein>
    <recommendedName>
        <fullName evidence="2">SPW repeat-containing integral membrane domain-containing protein</fullName>
    </recommendedName>
</protein>
<evidence type="ECO:0000259" key="2">
    <source>
        <dbReference type="Pfam" id="PF03779"/>
    </source>
</evidence>
<proteinExistence type="predicted"/>
<keyword evidence="1" id="KW-0812">Transmembrane</keyword>
<dbReference type="Pfam" id="PF03779">
    <property type="entry name" value="SPW"/>
    <property type="match status" value="1"/>
</dbReference>
<feature type="transmembrane region" description="Helical" evidence="1">
    <location>
        <begin position="37"/>
        <end position="55"/>
    </location>
</feature>
<feature type="domain" description="SPW repeat-containing integral membrane" evidence="2">
    <location>
        <begin position="8"/>
        <end position="60"/>
    </location>
</feature>
<sequence>MKYSYMPWVIAIVALWLIAAPFVLGYADTQIAMNNDIAVGVVMLLGSLFWGIAEVRHHGWGTGMQAQHR</sequence>